<dbReference type="RefSeq" id="WP_224790755.1">
    <property type="nucleotide sequence ID" value="NZ_CABVHE010000048.1"/>
</dbReference>
<gene>
    <name evidence="1" type="ORF">PS862_04602</name>
</gene>
<dbReference type="AlphaFoldDB" id="A0A5E6VWB1"/>
<name>A0A5E6VWB1_PSEFL</name>
<protein>
    <submittedName>
        <fullName evidence="1">Uncharacterized protein</fullName>
    </submittedName>
</protein>
<dbReference type="EMBL" id="CABVII010000023">
    <property type="protein sequence ID" value="VVP35599.1"/>
    <property type="molecule type" value="Genomic_DNA"/>
</dbReference>
<sequence length="120" mass="13228">MDLMTFESPVTAVLSGHEAPERSLKRRISMTAETKKLSDEEMDALERRVPDLAEIATKTAYARALLMSDSVLRVDSGDLVRMSLDGSKTVVAKAKPRRKVKVGEVITVRRIEDQTAAGRA</sequence>
<accession>A0A5E6VWB1</accession>
<evidence type="ECO:0000313" key="1">
    <source>
        <dbReference type="EMBL" id="VVP35599.1"/>
    </source>
</evidence>
<organism evidence="1 2">
    <name type="scientific">Pseudomonas fluorescens</name>
    <dbReference type="NCBI Taxonomy" id="294"/>
    <lineage>
        <taxon>Bacteria</taxon>
        <taxon>Pseudomonadati</taxon>
        <taxon>Pseudomonadota</taxon>
        <taxon>Gammaproteobacteria</taxon>
        <taxon>Pseudomonadales</taxon>
        <taxon>Pseudomonadaceae</taxon>
        <taxon>Pseudomonas</taxon>
    </lineage>
</organism>
<reference evidence="1 2" key="1">
    <citation type="submission" date="2019-09" db="EMBL/GenBank/DDBJ databases">
        <authorList>
            <person name="Chandra G."/>
            <person name="Truman W A."/>
        </authorList>
    </citation>
    <scope>NUCLEOTIDE SEQUENCE [LARGE SCALE GENOMIC DNA]</scope>
    <source>
        <strain evidence="1">PS862</strain>
    </source>
</reference>
<evidence type="ECO:0000313" key="2">
    <source>
        <dbReference type="Proteomes" id="UP000385207"/>
    </source>
</evidence>
<dbReference type="Proteomes" id="UP000385207">
    <property type="component" value="Unassembled WGS sequence"/>
</dbReference>
<proteinExistence type="predicted"/>